<evidence type="ECO:0000256" key="1">
    <source>
        <dbReference type="ARBA" id="ARBA00001974"/>
    </source>
</evidence>
<dbReference type="Pfam" id="PF02913">
    <property type="entry name" value="FAD-oxidase_C"/>
    <property type="match status" value="1"/>
</dbReference>
<evidence type="ECO:0000256" key="5">
    <source>
        <dbReference type="ARBA" id="ARBA00023002"/>
    </source>
</evidence>
<dbReference type="InterPro" id="IPR004113">
    <property type="entry name" value="FAD-bd_oxidored_4_C"/>
</dbReference>
<dbReference type="Gene3D" id="1.10.45.10">
    <property type="entry name" value="Vanillyl-alcohol Oxidase, Chain A, domain 4"/>
    <property type="match status" value="1"/>
</dbReference>
<dbReference type="Proteomes" id="UP000680839">
    <property type="component" value="Chromosome"/>
</dbReference>
<dbReference type="InterPro" id="IPR051264">
    <property type="entry name" value="FAD-oxidored/transferase_4"/>
</dbReference>
<dbReference type="PANTHER" id="PTHR43716:SF1">
    <property type="entry name" value="D-2-HYDROXYGLUTARATE DEHYDROGENASE, MITOCHONDRIAL"/>
    <property type="match status" value="1"/>
</dbReference>
<dbReference type="AlphaFoldDB" id="A0A975NBY2"/>
<dbReference type="SUPFAM" id="SSF55103">
    <property type="entry name" value="FAD-linked oxidases, C-terminal domain"/>
    <property type="match status" value="1"/>
</dbReference>
<dbReference type="GO" id="GO:0016491">
    <property type="term" value="F:oxidoreductase activity"/>
    <property type="evidence" value="ECO:0007669"/>
    <property type="project" value="UniProtKB-KW"/>
</dbReference>
<evidence type="ECO:0000313" key="7">
    <source>
        <dbReference type="EMBL" id="QWG12277.1"/>
    </source>
</evidence>
<evidence type="ECO:0000256" key="4">
    <source>
        <dbReference type="ARBA" id="ARBA00022827"/>
    </source>
</evidence>
<sequence>MPVIDALTGIVGEGGVLDAAEVARRSAGALRWDNLQAQALVRPRTTEEVSRVLRWCHDHGVAVVTHGGLTGLVHGADAAPAEVILSMERMRAIEDIDPVQRTAVVQAGVVLQTLQEAVEEHGLSFPLDLGARGSATIGGNAATNAGGNRVIRYGMTRDMILGLEAVLADGTVVSSMNHLIKNNTGYDLKQIFIGSEGTLGVITRLVLRLREKPAAQDVAIVAVADFDCLPKLLKHMDQNLSGSLSAFEVMWQSFYRLVTSAPAKGKPPVSQDHPYYVLVESLGANARLDSERFVATLESALEARLISDAAVAQSENDRRAFWALRDDVAQVVAGGIPVVFDISLPISTMEQYVAALSGDLQSSIGDHKLWIFGHLGDGNLHVIVQVPLKDYLALRPKIEALVYGPLGKLGGSVSAEHGIGLEKKPYLSVCRNDSELAVMRRLKTALDPAGILNPGKIL</sequence>
<dbReference type="Gene3D" id="3.30.43.10">
    <property type="entry name" value="Uridine Diphospho-n-acetylenolpyruvylglucosamine Reductase, domain 2"/>
    <property type="match status" value="1"/>
</dbReference>
<evidence type="ECO:0000259" key="6">
    <source>
        <dbReference type="PROSITE" id="PS51387"/>
    </source>
</evidence>
<dbReference type="GO" id="GO:0071949">
    <property type="term" value="F:FAD binding"/>
    <property type="evidence" value="ECO:0007669"/>
    <property type="project" value="InterPro"/>
</dbReference>
<dbReference type="EMBL" id="CP076134">
    <property type="protein sequence ID" value="QWG12277.1"/>
    <property type="molecule type" value="Genomic_DNA"/>
</dbReference>
<reference evidence="7" key="1">
    <citation type="submission" date="2021-06" db="EMBL/GenBank/DDBJ databases">
        <title>Bradyrhizobium sp. S2-20-1 Genome sequencing.</title>
        <authorList>
            <person name="Jin L."/>
        </authorList>
    </citation>
    <scope>NUCLEOTIDE SEQUENCE</scope>
    <source>
        <strain evidence="7">S2-20-1</strain>
    </source>
</reference>
<feature type="domain" description="FAD-binding PCMH-type" evidence="6">
    <location>
        <begin position="33"/>
        <end position="212"/>
    </location>
</feature>
<dbReference type="Gene3D" id="3.30.70.2740">
    <property type="match status" value="1"/>
</dbReference>
<dbReference type="Gene3D" id="3.30.465.10">
    <property type="match status" value="1"/>
</dbReference>
<protein>
    <submittedName>
        <fullName evidence="7">FAD-binding oxidoreductase</fullName>
    </submittedName>
</protein>
<comment type="similarity">
    <text evidence="2">Belongs to the FAD-binding oxidoreductase/transferase type 4 family.</text>
</comment>
<dbReference type="RefSeq" id="WP_215621105.1">
    <property type="nucleotide sequence ID" value="NZ_CP076134.1"/>
</dbReference>
<dbReference type="InterPro" id="IPR016167">
    <property type="entry name" value="FAD-bd_PCMH_sub1"/>
</dbReference>
<comment type="cofactor">
    <cofactor evidence="1">
        <name>FAD</name>
        <dbReference type="ChEBI" id="CHEBI:57692"/>
    </cofactor>
</comment>
<proteinExistence type="inferred from homology"/>
<accession>A0A975NBY2</accession>
<dbReference type="InterPro" id="IPR036318">
    <property type="entry name" value="FAD-bd_PCMH-like_sf"/>
</dbReference>
<dbReference type="GO" id="GO:0022904">
    <property type="term" value="P:respiratory electron transport chain"/>
    <property type="evidence" value="ECO:0007669"/>
    <property type="project" value="TreeGrafter"/>
</dbReference>
<dbReference type="InterPro" id="IPR006094">
    <property type="entry name" value="Oxid_FAD_bind_N"/>
</dbReference>
<dbReference type="PANTHER" id="PTHR43716">
    <property type="entry name" value="D-2-HYDROXYGLUTARATE DEHYDROGENASE, MITOCHONDRIAL"/>
    <property type="match status" value="1"/>
</dbReference>
<keyword evidence="4" id="KW-0274">FAD</keyword>
<dbReference type="SUPFAM" id="SSF56176">
    <property type="entry name" value="FAD-binding/transporter-associated domain-like"/>
    <property type="match status" value="1"/>
</dbReference>
<evidence type="ECO:0000313" key="8">
    <source>
        <dbReference type="Proteomes" id="UP000680839"/>
    </source>
</evidence>
<dbReference type="Pfam" id="PF01565">
    <property type="entry name" value="FAD_binding_4"/>
    <property type="match status" value="1"/>
</dbReference>
<gene>
    <name evidence="7" type="ORF">KMZ29_21585</name>
</gene>
<name>A0A975NBY2_9BRAD</name>
<dbReference type="PROSITE" id="PS51387">
    <property type="entry name" value="FAD_PCMH"/>
    <property type="match status" value="1"/>
</dbReference>
<dbReference type="InterPro" id="IPR016171">
    <property type="entry name" value="Vanillyl_alc_oxidase_C-sub2"/>
</dbReference>
<evidence type="ECO:0000256" key="3">
    <source>
        <dbReference type="ARBA" id="ARBA00022630"/>
    </source>
</evidence>
<organism evidence="7 8">
    <name type="scientific">Bradyrhizobium sediminis</name>
    <dbReference type="NCBI Taxonomy" id="2840469"/>
    <lineage>
        <taxon>Bacteria</taxon>
        <taxon>Pseudomonadati</taxon>
        <taxon>Pseudomonadota</taxon>
        <taxon>Alphaproteobacteria</taxon>
        <taxon>Hyphomicrobiales</taxon>
        <taxon>Nitrobacteraceae</taxon>
        <taxon>Bradyrhizobium</taxon>
    </lineage>
</organism>
<evidence type="ECO:0000256" key="2">
    <source>
        <dbReference type="ARBA" id="ARBA00008000"/>
    </source>
</evidence>
<dbReference type="InterPro" id="IPR016169">
    <property type="entry name" value="FAD-bd_PCMH_sub2"/>
</dbReference>
<dbReference type="InterPro" id="IPR016164">
    <property type="entry name" value="FAD-linked_Oxase-like_C"/>
</dbReference>
<keyword evidence="3" id="KW-0285">Flavoprotein</keyword>
<keyword evidence="5" id="KW-0560">Oxidoreductase</keyword>
<dbReference type="Gene3D" id="3.30.70.2190">
    <property type="match status" value="1"/>
</dbReference>
<dbReference type="FunFam" id="1.10.45.10:FF:000001">
    <property type="entry name" value="D-lactate dehydrogenase mitochondrial"/>
    <property type="match status" value="1"/>
</dbReference>
<dbReference type="InterPro" id="IPR016166">
    <property type="entry name" value="FAD-bd_PCMH"/>
</dbReference>